<dbReference type="GO" id="GO:0004930">
    <property type="term" value="F:G protein-coupled receptor activity"/>
    <property type="evidence" value="ECO:0007669"/>
    <property type="project" value="TreeGrafter"/>
</dbReference>
<feature type="transmembrane region" description="Helical" evidence="5">
    <location>
        <begin position="48"/>
        <end position="70"/>
    </location>
</feature>
<accession>A0AAV4GAP0</accession>
<evidence type="ECO:0000256" key="1">
    <source>
        <dbReference type="ARBA" id="ARBA00004651"/>
    </source>
</evidence>
<dbReference type="Proteomes" id="UP000762676">
    <property type="component" value="Unassembled WGS sequence"/>
</dbReference>
<keyword evidence="5" id="KW-0472">Membrane</keyword>
<dbReference type="GO" id="GO:0005886">
    <property type="term" value="C:plasma membrane"/>
    <property type="evidence" value="ECO:0007669"/>
    <property type="project" value="UniProtKB-SubCell"/>
</dbReference>
<proteinExistence type="predicted"/>
<keyword evidence="2" id="KW-1003">Cell membrane</keyword>
<reference evidence="6 7" key="1">
    <citation type="journal article" date="2021" name="Elife">
        <title>Chloroplast acquisition without the gene transfer in kleptoplastic sea slugs, Plakobranchus ocellatus.</title>
        <authorList>
            <person name="Maeda T."/>
            <person name="Takahashi S."/>
            <person name="Yoshida T."/>
            <person name="Shimamura S."/>
            <person name="Takaki Y."/>
            <person name="Nagai Y."/>
            <person name="Toyoda A."/>
            <person name="Suzuki Y."/>
            <person name="Arimoto A."/>
            <person name="Ishii H."/>
            <person name="Satoh N."/>
            <person name="Nishiyama T."/>
            <person name="Hasebe M."/>
            <person name="Maruyama T."/>
            <person name="Minagawa J."/>
            <person name="Obokata J."/>
            <person name="Shigenobu S."/>
        </authorList>
    </citation>
    <scope>NUCLEOTIDE SEQUENCE [LARGE SCALE GENOMIC DNA]</scope>
</reference>
<feature type="transmembrane region" description="Helical" evidence="5">
    <location>
        <begin position="190"/>
        <end position="215"/>
    </location>
</feature>
<feature type="transmembrane region" description="Helical" evidence="5">
    <location>
        <begin position="90"/>
        <end position="110"/>
    </location>
</feature>
<keyword evidence="7" id="KW-1185">Reference proteome</keyword>
<dbReference type="AlphaFoldDB" id="A0AAV4GAP0"/>
<keyword evidence="5" id="KW-0812">Transmembrane</keyword>
<dbReference type="Gene3D" id="1.20.1070.10">
    <property type="entry name" value="Rhodopsin 7-helix transmembrane proteins"/>
    <property type="match status" value="1"/>
</dbReference>
<feature type="transmembrane region" description="Helical" evidence="5">
    <location>
        <begin position="12"/>
        <end position="36"/>
    </location>
</feature>
<evidence type="ECO:0008006" key="8">
    <source>
        <dbReference type="Google" id="ProtNLM"/>
    </source>
</evidence>
<comment type="caution">
    <text evidence="6">The sequence shown here is derived from an EMBL/GenBank/DDBJ whole genome shotgun (WGS) entry which is preliminary data.</text>
</comment>
<sequence length="397" mass="43370">MSNVNYSIQEMTHLALGIIFIISVVAANCLLIISLIRQHRAIFAVRTAVLLSLVVGDIMLALFSLVIDLLGENNIKCNSTFFSRVYRDYMLQFVYSLGLLMLALCLMVAYKRFEQQQQLHIQQQHVTALNGVDSSGHRAGLDNGESKTLTLGLALICSGVPWLVALIVILPLTAPRLTMCYAHSEVSREIIYIWACVVLPASLTLLVSAGVATVLKTRQEHFPKVATDYGPGVVDSVEAFPLQTSSAFGAGPENTTAVTAVDDVTDRSVDGQPHAAESTSASPLYPDPTFEQQQTLESATANDSVVRTPESHLGNPNSDRLMTSNFKRQKSALLVVAIVHFVCVIPNAVFALTFAYNPELHNDIDHVMFAVLSDLCKWLVVLRSVLAPLSWIGFLKS</sequence>
<name>A0AAV4GAP0_9GAST</name>
<dbReference type="EMBL" id="BMAT01011902">
    <property type="protein sequence ID" value="GFR81726.1"/>
    <property type="molecule type" value="Genomic_DNA"/>
</dbReference>
<evidence type="ECO:0000313" key="7">
    <source>
        <dbReference type="Proteomes" id="UP000762676"/>
    </source>
</evidence>
<keyword evidence="3" id="KW-0675">Receptor</keyword>
<feature type="compositionally biased region" description="Polar residues" evidence="4">
    <location>
        <begin position="290"/>
        <end position="305"/>
    </location>
</feature>
<keyword evidence="5" id="KW-1133">Transmembrane helix</keyword>
<evidence type="ECO:0000256" key="3">
    <source>
        <dbReference type="ARBA" id="ARBA00023170"/>
    </source>
</evidence>
<feature type="transmembrane region" description="Helical" evidence="5">
    <location>
        <begin position="332"/>
        <end position="355"/>
    </location>
</feature>
<organism evidence="6 7">
    <name type="scientific">Elysia marginata</name>
    <dbReference type="NCBI Taxonomy" id="1093978"/>
    <lineage>
        <taxon>Eukaryota</taxon>
        <taxon>Metazoa</taxon>
        <taxon>Spiralia</taxon>
        <taxon>Lophotrochozoa</taxon>
        <taxon>Mollusca</taxon>
        <taxon>Gastropoda</taxon>
        <taxon>Heterobranchia</taxon>
        <taxon>Euthyneura</taxon>
        <taxon>Panpulmonata</taxon>
        <taxon>Sacoglossa</taxon>
        <taxon>Placobranchoidea</taxon>
        <taxon>Plakobranchidae</taxon>
        <taxon>Elysia</taxon>
    </lineage>
</organism>
<evidence type="ECO:0000256" key="2">
    <source>
        <dbReference type="ARBA" id="ARBA00022475"/>
    </source>
</evidence>
<feature type="transmembrane region" description="Helical" evidence="5">
    <location>
        <begin position="148"/>
        <end position="170"/>
    </location>
</feature>
<evidence type="ECO:0000313" key="6">
    <source>
        <dbReference type="EMBL" id="GFR81726.1"/>
    </source>
</evidence>
<evidence type="ECO:0000256" key="5">
    <source>
        <dbReference type="SAM" id="Phobius"/>
    </source>
</evidence>
<gene>
    <name evidence="6" type="ORF">ElyMa_005932800</name>
</gene>
<dbReference type="PANTHER" id="PTHR24241">
    <property type="entry name" value="NEUROPEPTIDE RECEPTOR-RELATED G-PROTEIN COUPLED RECEPTOR"/>
    <property type="match status" value="1"/>
</dbReference>
<comment type="subcellular location">
    <subcellularLocation>
        <location evidence="1">Cell membrane</location>
        <topology evidence="1">Multi-pass membrane protein</topology>
    </subcellularLocation>
</comment>
<protein>
    <recommendedName>
        <fullName evidence="8">G-protein coupled receptors family 1 profile domain-containing protein</fullName>
    </recommendedName>
</protein>
<evidence type="ECO:0000256" key="4">
    <source>
        <dbReference type="SAM" id="MobiDB-lite"/>
    </source>
</evidence>
<dbReference type="SUPFAM" id="SSF81321">
    <property type="entry name" value="Family A G protein-coupled receptor-like"/>
    <property type="match status" value="1"/>
</dbReference>
<feature type="transmembrane region" description="Helical" evidence="5">
    <location>
        <begin position="375"/>
        <end position="395"/>
    </location>
</feature>
<feature type="region of interest" description="Disordered" evidence="4">
    <location>
        <begin position="268"/>
        <end position="319"/>
    </location>
</feature>